<dbReference type="PROSITE" id="PS51257">
    <property type="entry name" value="PROKAR_LIPOPROTEIN"/>
    <property type="match status" value="1"/>
</dbReference>
<evidence type="ECO:0000313" key="2">
    <source>
        <dbReference type="EMBL" id="CAG4922096.1"/>
    </source>
</evidence>
<protein>
    <recommendedName>
        <fullName evidence="4">DUF3304 domain-containing protein</fullName>
    </recommendedName>
</protein>
<accession>A0A9N8S0A4</accession>
<dbReference type="EMBL" id="CAJQZC010000013">
    <property type="protein sequence ID" value="CAG4922096.1"/>
    <property type="molecule type" value="Genomic_DNA"/>
</dbReference>
<evidence type="ECO:0000256" key="1">
    <source>
        <dbReference type="SAM" id="SignalP"/>
    </source>
</evidence>
<proteinExistence type="predicted"/>
<name>A0A9N8S0A4_9BURK</name>
<gene>
    <name evidence="2" type="ORF">LMG31841_05154</name>
</gene>
<evidence type="ECO:0008006" key="4">
    <source>
        <dbReference type="Google" id="ProtNLM"/>
    </source>
</evidence>
<reference evidence="2" key="1">
    <citation type="submission" date="2021-04" db="EMBL/GenBank/DDBJ databases">
        <authorList>
            <person name="Vanwijnsberghe S."/>
        </authorList>
    </citation>
    <scope>NUCLEOTIDE SEQUENCE</scope>
    <source>
        <strain evidence="2">LMG 31841</strain>
    </source>
</reference>
<organism evidence="2 3">
    <name type="scientific">Paraburkholderia saeva</name>
    <dbReference type="NCBI Taxonomy" id="2777537"/>
    <lineage>
        <taxon>Bacteria</taxon>
        <taxon>Pseudomonadati</taxon>
        <taxon>Pseudomonadota</taxon>
        <taxon>Betaproteobacteria</taxon>
        <taxon>Burkholderiales</taxon>
        <taxon>Burkholderiaceae</taxon>
        <taxon>Paraburkholderia</taxon>
    </lineage>
</organism>
<dbReference type="AlphaFoldDB" id="A0A9N8S0A4"/>
<keyword evidence="3" id="KW-1185">Reference proteome</keyword>
<sequence>MKSSTKIGSSIQSVVLGISMLLSTSLLSACGGDIHQETPDTPASFAVSHAMSTCFWQGPYGTSPADTNIAYPDSGATYWSAVFKVPTGTRVFLKGQFPYSRYISYNSYRTDNSPASALTDYQITPDAGSTNPFVDGAIRYAPARNYAVEVVPTAQAGAAAPNTLYADSDFGQTITIWYRVYAADKGADTTGGVGLPDLQVQQPDGTILTGAQACNVLSPAQTTLPGPVLPPATYSALRDQPGKPAGFPGVNPAVWMAQYNSQYGLGCMFLGKCGGTPVRQVAYFANLDNAYVTALISRAYGPVVVLHGRIPVTPKTFNNVARMTSGQIRYWSMCTNEFYTQKGTSCLYDEQVPTDANGNYTIVVSRDADRPVNATTACGRGFLTWSDAGDGAGHTDDGLLIMRNMLPAADFTNAIQNTKTPGDESAVIGPYLPDVSYTTKAAFEAQGCK</sequence>
<dbReference type="Proteomes" id="UP000789704">
    <property type="component" value="Unassembled WGS sequence"/>
</dbReference>
<keyword evidence="1" id="KW-0732">Signal</keyword>
<evidence type="ECO:0000313" key="3">
    <source>
        <dbReference type="Proteomes" id="UP000789704"/>
    </source>
</evidence>
<feature type="signal peptide" evidence="1">
    <location>
        <begin position="1"/>
        <end position="28"/>
    </location>
</feature>
<comment type="caution">
    <text evidence="2">The sequence shown here is derived from an EMBL/GenBank/DDBJ whole genome shotgun (WGS) entry which is preliminary data.</text>
</comment>
<feature type="chain" id="PRO_5040499520" description="DUF3304 domain-containing protein" evidence="1">
    <location>
        <begin position="29"/>
        <end position="449"/>
    </location>
</feature>